<feature type="compositionally biased region" description="Polar residues" evidence="1">
    <location>
        <begin position="75"/>
        <end position="84"/>
    </location>
</feature>
<evidence type="ECO:0000259" key="2">
    <source>
        <dbReference type="Pfam" id="PF25438"/>
    </source>
</evidence>
<evidence type="ECO:0000313" key="4">
    <source>
        <dbReference type="Proteomes" id="UP001310594"/>
    </source>
</evidence>
<dbReference type="InterPro" id="IPR057218">
    <property type="entry name" value="DUF7896"/>
</dbReference>
<dbReference type="PANTHER" id="PTHR42031:SF1">
    <property type="entry name" value="KEY LIME PATHOGENICITY PROTEIN"/>
    <property type="match status" value="1"/>
</dbReference>
<proteinExistence type="predicted"/>
<feature type="compositionally biased region" description="Polar residues" evidence="1">
    <location>
        <begin position="198"/>
        <end position="207"/>
    </location>
</feature>
<feature type="compositionally biased region" description="Low complexity" evidence="1">
    <location>
        <begin position="184"/>
        <end position="197"/>
    </location>
</feature>
<sequence>MSTNSGDSMVQSLERERQGIWASYPTEEARQQAWAHRKAQLVAYLFNDASVPRSDSNLDRQLPARTPPTRALSRATRNPSSMARSASAHRPTKTEVQNPNSFNCNQYEMTYWPDHGAQPGLANNCHQDGVDVYEPDAYISKLVTSFEPPTATAHRSRGFGFDANMRPPIDTSIAHHAYAPMQAPTMSASTSMSSQPSHDSFASSEAMSRQSSVTTASSSRSSTSMLGAFDMMRVESTSSNRPQRDHFPLSFETRCSHAPDAMHYAHGKPVSSLSAATPGLDLGEHSNVEAELLNGMGYGVVGQDLPFVATFPNPVVCGDQHAQTTDCWDGEAQAMERDLSQQSDWSTSSSASTEIKATERRRKHIENARQNIAPKSIPTGPLSTSTPSKMDDKQKHQRLPHTSTRHKEAISKTPYIRPQHPKLMCTLCQDHPTGFRGEHELRRHYDRAHAESRKVWICVEPTMKSKEGWWPSKPVGICKQCKQQKQYNVYYNAAAHLRRAHFNPRKRGRKAKGEQRESRAGKAGGDWPPIEWLKANGWLQEIEISSEEFFAQNLIPSQPNAIMSDDMLDDDDVDCLPETAIEAQHSDFAAQNLGLQTYQPQQFTDFTYGCYPTPTDTTQQPFFPIGDTSHLMHATLNPHCLQAPAMAHTLSAPPAMQSTTPFVFDGTGMSNHGYLRDMAMPIYPTH</sequence>
<dbReference type="AlphaFoldDB" id="A0AAN7ZX64"/>
<accession>A0AAN7ZX64</accession>
<dbReference type="PANTHER" id="PTHR42031">
    <property type="entry name" value="KEY LIME PATHOGENICITY PROTEIN"/>
    <property type="match status" value="1"/>
</dbReference>
<feature type="region of interest" description="Disordered" evidence="1">
    <location>
        <begin position="184"/>
        <end position="220"/>
    </location>
</feature>
<feature type="domain" description="DUF7896" evidence="2">
    <location>
        <begin position="453"/>
        <end position="542"/>
    </location>
</feature>
<evidence type="ECO:0000256" key="1">
    <source>
        <dbReference type="SAM" id="MobiDB-lite"/>
    </source>
</evidence>
<reference evidence="3" key="1">
    <citation type="submission" date="2023-08" db="EMBL/GenBank/DDBJ databases">
        <title>Black Yeasts Isolated from many extreme environments.</title>
        <authorList>
            <person name="Coleine C."/>
            <person name="Stajich J.E."/>
            <person name="Selbmann L."/>
        </authorList>
    </citation>
    <scope>NUCLEOTIDE SEQUENCE</scope>
    <source>
        <strain evidence="3">CCFEE 5810</strain>
    </source>
</reference>
<feature type="region of interest" description="Disordered" evidence="1">
    <location>
        <begin position="502"/>
        <end position="526"/>
    </location>
</feature>
<organism evidence="3 4">
    <name type="scientific">Elasticomyces elasticus</name>
    <dbReference type="NCBI Taxonomy" id="574655"/>
    <lineage>
        <taxon>Eukaryota</taxon>
        <taxon>Fungi</taxon>
        <taxon>Dikarya</taxon>
        <taxon>Ascomycota</taxon>
        <taxon>Pezizomycotina</taxon>
        <taxon>Dothideomycetes</taxon>
        <taxon>Dothideomycetidae</taxon>
        <taxon>Mycosphaerellales</taxon>
        <taxon>Teratosphaeriaceae</taxon>
        <taxon>Elasticomyces</taxon>
    </lineage>
</organism>
<gene>
    <name evidence="3" type="ORF">LTR97_009833</name>
</gene>
<dbReference type="Proteomes" id="UP001310594">
    <property type="component" value="Unassembled WGS sequence"/>
</dbReference>
<protein>
    <recommendedName>
        <fullName evidence="2">DUF7896 domain-containing protein</fullName>
    </recommendedName>
</protein>
<feature type="region of interest" description="Disordered" evidence="1">
    <location>
        <begin position="52"/>
        <end position="101"/>
    </location>
</feature>
<evidence type="ECO:0000313" key="3">
    <source>
        <dbReference type="EMBL" id="KAK5694211.1"/>
    </source>
</evidence>
<dbReference type="Pfam" id="PF25438">
    <property type="entry name" value="DUF7896"/>
    <property type="match status" value="1"/>
</dbReference>
<feature type="region of interest" description="Disordered" evidence="1">
    <location>
        <begin position="335"/>
        <end position="409"/>
    </location>
</feature>
<feature type="compositionally biased region" description="Basic and acidic residues" evidence="1">
    <location>
        <begin position="511"/>
        <end position="520"/>
    </location>
</feature>
<name>A0AAN7ZX64_9PEZI</name>
<comment type="caution">
    <text evidence="3">The sequence shown here is derived from an EMBL/GenBank/DDBJ whole genome shotgun (WGS) entry which is preliminary data.</text>
</comment>
<feature type="compositionally biased region" description="Low complexity" evidence="1">
    <location>
        <begin position="208"/>
        <end position="220"/>
    </location>
</feature>
<feature type="compositionally biased region" description="Low complexity" evidence="1">
    <location>
        <begin position="340"/>
        <end position="353"/>
    </location>
</feature>
<dbReference type="EMBL" id="JAVRQU010000016">
    <property type="protein sequence ID" value="KAK5694211.1"/>
    <property type="molecule type" value="Genomic_DNA"/>
</dbReference>